<dbReference type="HOGENOM" id="CLU_2165258_0_0_2"/>
<protein>
    <recommendedName>
        <fullName evidence="3">HTH arsR-type domain-containing protein</fullName>
    </recommendedName>
</protein>
<name>Q12YU5_METBU</name>
<dbReference type="STRING" id="259564.Mbur_0387"/>
<evidence type="ECO:0000313" key="2">
    <source>
        <dbReference type="Proteomes" id="UP000001979"/>
    </source>
</evidence>
<dbReference type="EMBL" id="CP000300">
    <property type="protein sequence ID" value="ABE51381.1"/>
    <property type="molecule type" value="Genomic_DNA"/>
</dbReference>
<evidence type="ECO:0000313" key="1">
    <source>
        <dbReference type="EMBL" id="ABE51381.1"/>
    </source>
</evidence>
<proteinExistence type="predicted"/>
<evidence type="ECO:0008006" key="3">
    <source>
        <dbReference type="Google" id="ProtNLM"/>
    </source>
</evidence>
<dbReference type="Gene3D" id="1.10.10.10">
    <property type="entry name" value="Winged helix-like DNA-binding domain superfamily/Winged helix DNA-binding domain"/>
    <property type="match status" value="1"/>
</dbReference>
<dbReference type="InterPro" id="IPR011991">
    <property type="entry name" value="ArsR-like_HTH"/>
</dbReference>
<dbReference type="InterPro" id="IPR036390">
    <property type="entry name" value="WH_DNA-bd_sf"/>
</dbReference>
<reference evidence="2" key="1">
    <citation type="journal article" date="2009" name="ISME J.">
        <title>The genome sequence of the psychrophilic archaeon, Methanococcoides burtonii: the role of genome evolution in cold adaptation.</title>
        <authorList>
            <person name="Allen M.A."/>
            <person name="Lauro F.M."/>
            <person name="Williams T.J."/>
            <person name="Burg D."/>
            <person name="Siddiqui K.S."/>
            <person name="De Francisci D."/>
            <person name="Chong K.W."/>
            <person name="Pilak O."/>
            <person name="Chew H.H."/>
            <person name="De Maere M.Z."/>
            <person name="Ting L."/>
            <person name="Katrib M."/>
            <person name="Ng C."/>
            <person name="Sowers K.R."/>
            <person name="Galperin M.Y."/>
            <person name="Anderson I.J."/>
            <person name="Ivanova N."/>
            <person name="Dalin E."/>
            <person name="Martinez M."/>
            <person name="Lapidus A."/>
            <person name="Hauser L."/>
            <person name="Land M."/>
            <person name="Thomas T."/>
            <person name="Cavicchioli R."/>
        </authorList>
    </citation>
    <scope>NUCLEOTIDE SEQUENCE [LARGE SCALE GENOMIC DNA]</scope>
    <source>
        <strain evidence="2">DSM 6242 / NBRC 107633 / OCM 468 / ACE-M</strain>
    </source>
</reference>
<gene>
    <name evidence="1" type="ordered locus">Mbur_0387</name>
</gene>
<dbReference type="CDD" id="cd00090">
    <property type="entry name" value="HTH_ARSR"/>
    <property type="match status" value="1"/>
</dbReference>
<sequence>MMRMDLDENNRKKQKLIEQMKEAGKKRNPSEDHAVALKILQNPTRRKIIEFMKDGPKSLDQIKDKYDLNNMQARLNLDMLEDSFYIAKTDSSDKINYELTIRGDAFLENVRTGGK</sequence>
<accession>Q12YU5</accession>
<dbReference type="InterPro" id="IPR036388">
    <property type="entry name" value="WH-like_DNA-bd_sf"/>
</dbReference>
<dbReference type="Proteomes" id="UP000001979">
    <property type="component" value="Chromosome"/>
</dbReference>
<organism evidence="1 2">
    <name type="scientific">Methanococcoides burtonii (strain DSM 6242 / NBRC 107633 / OCM 468 / ACE-M)</name>
    <dbReference type="NCBI Taxonomy" id="259564"/>
    <lineage>
        <taxon>Archaea</taxon>
        <taxon>Methanobacteriati</taxon>
        <taxon>Methanobacteriota</taxon>
        <taxon>Stenosarchaea group</taxon>
        <taxon>Methanomicrobia</taxon>
        <taxon>Methanosarcinales</taxon>
        <taxon>Methanosarcinaceae</taxon>
        <taxon>Methanococcoides</taxon>
    </lineage>
</organism>
<keyword evidence="2" id="KW-1185">Reference proteome</keyword>
<dbReference type="AlphaFoldDB" id="Q12YU5"/>
<dbReference type="KEGG" id="mbu:Mbur_0387"/>
<dbReference type="SUPFAM" id="SSF46785">
    <property type="entry name" value="Winged helix' DNA-binding domain"/>
    <property type="match status" value="1"/>
</dbReference>